<dbReference type="Proteomes" id="UP000537592">
    <property type="component" value="Unassembled WGS sequence"/>
</dbReference>
<keyword evidence="2" id="KW-1185">Reference proteome</keyword>
<evidence type="ECO:0000313" key="1">
    <source>
        <dbReference type="EMBL" id="MBB3809805.1"/>
    </source>
</evidence>
<proteinExistence type="predicted"/>
<accession>A0A7W5Z4N8</accession>
<dbReference type="RefSeq" id="WP_183752298.1">
    <property type="nucleotide sequence ID" value="NZ_JACICC010000004.1"/>
</dbReference>
<evidence type="ECO:0000313" key="2">
    <source>
        <dbReference type="Proteomes" id="UP000537592"/>
    </source>
</evidence>
<reference evidence="1 2" key="1">
    <citation type="submission" date="2020-08" db="EMBL/GenBank/DDBJ databases">
        <title>Genomic Encyclopedia of Type Strains, Phase IV (KMG-IV): sequencing the most valuable type-strain genomes for metagenomic binning, comparative biology and taxonomic classification.</title>
        <authorList>
            <person name="Goeker M."/>
        </authorList>
    </citation>
    <scope>NUCLEOTIDE SEQUENCE [LARGE SCALE GENOMIC DNA]</scope>
    <source>
        <strain evidence="1 2">DSM 28760</strain>
    </source>
</reference>
<dbReference type="EMBL" id="JACICC010000004">
    <property type="protein sequence ID" value="MBB3809805.1"/>
    <property type="molecule type" value="Genomic_DNA"/>
</dbReference>
<comment type="caution">
    <text evidence="1">The sequence shown here is derived from an EMBL/GenBank/DDBJ whole genome shotgun (WGS) entry which is preliminary data.</text>
</comment>
<name>A0A7W5Z4N8_9HYPH</name>
<protein>
    <submittedName>
        <fullName evidence="1">Uncharacterized protein</fullName>
    </submittedName>
</protein>
<sequence length="150" mass="16658">MINSKLRTFIDKAYDDRAITDWDVRTLLRHVLPDGIASREEANALIALDRWVQNPCSSWADVLITLLVDYVVWGERPTGVVRGDDAHWVVSSLGAAGGPTRTALRVAHEIVREAAEVDDILLNFILSAQRLYGEEAAVVELPVRRNVQAA</sequence>
<gene>
    <name evidence="1" type="ORF">FHS81_001893</name>
</gene>
<organism evidence="1 2">
    <name type="scientific">Pseudochelatococcus contaminans</name>
    <dbReference type="NCBI Taxonomy" id="1538103"/>
    <lineage>
        <taxon>Bacteria</taxon>
        <taxon>Pseudomonadati</taxon>
        <taxon>Pseudomonadota</taxon>
        <taxon>Alphaproteobacteria</taxon>
        <taxon>Hyphomicrobiales</taxon>
        <taxon>Chelatococcaceae</taxon>
        <taxon>Pseudochelatococcus</taxon>
    </lineage>
</organism>
<dbReference type="AlphaFoldDB" id="A0A7W5Z4N8"/>